<keyword evidence="1" id="KW-0472">Membrane</keyword>
<gene>
    <name evidence="2" type="ORF">C922_01101</name>
</gene>
<dbReference type="VEuPathDB" id="PlasmoDB:C922_01101"/>
<protein>
    <submittedName>
        <fullName evidence="2">Uncharacterized protein</fullName>
    </submittedName>
</protein>
<feature type="transmembrane region" description="Helical" evidence="1">
    <location>
        <begin position="157"/>
        <end position="180"/>
    </location>
</feature>
<proteinExistence type="predicted"/>
<feature type="transmembrane region" description="Helical" evidence="1">
    <location>
        <begin position="70"/>
        <end position="96"/>
    </location>
</feature>
<feature type="transmembrane region" description="Helical" evidence="1">
    <location>
        <begin position="36"/>
        <end position="58"/>
    </location>
</feature>
<reference evidence="2 3" key="1">
    <citation type="submission" date="2013-02" db="EMBL/GenBank/DDBJ databases">
        <title>The Genome Sequence of Plasmodium inui San Antonio 1.</title>
        <authorList>
            <consortium name="The Broad Institute Genome Sequencing Platform"/>
            <consortium name="The Broad Institute Genome Sequencing Center for Infectious Disease"/>
            <person name="Neafsey D."/>
            <person name="Cheeseman I."/>
            <person name="Volkman S."/>
            <person name="Adams J."/>
            <person name="Walker B."/>
            <person name="Young S.K."/>
            <person name="Zeng Q."/>
            <person name="Gargeya S."/>
            <person name="Fitzgerald M."/>
            <person name="Haas B."/>
            <person name="Abouelleil A."/>
            <person name="Alvarado L."/>
            <person name="Arachchi H.M."/>
            <person name="Berlin A.M."/>
            <person name="Chapman S.B."/>
            <person name="Dewar J."/>
            <person name="Goldberg J."/>
            <person name="Griggs A."/>
            <person name="Gujja S."/>
            <person name="Hansen M."/>
            <person name="Howarth C."/>
            <person name="Imamovic A."/>
            <person name="Larimer J."/>
            <person name="McCowan C."/>
            <person name="Murphy C."/>
            <person name="Neiman D."/>
            <person name="Pearson M."/>
            <person name="Priest M."/>
            <person name="Roberts A."/>
            <person name="Saif S."/>
            <person name="Shea T."/>
            <person name="Sisk P."/>
            <person name="Sykes S."/>
            <person name="Wortman J."/>
            <person name="Nusbaum C."/>
            <person name="Birren B."/>
        </authorList>
    </citation>
    <scope>NUCLEOTIDE SEQUENCE [LARGE SCALE GENOMIC DNA]</scope>
    <source>
        <strain evidence="2 3">San Antonio 1</strain>
    </source>
</reference>
<organism evidence="2 3">
    <name type="scientific">Plasmodium inui San Antonio 1</name>
    <dbReference type="NCBI Taxonomy" id="1237626"/>
    <lineage>
        <taxon>Eukaryota</taxon>
        <taxon>Sar</taxon>
        <taxon>Alveolata</taxon>
        <taxon>Apicomplexa</taxon>
        <taxon>Aconoidasida</taxon>
        <taxon>Haemosporida</taxon>
        <taxon>Plasmodiidae</taxon>
        <taxon>Plasmodium</taxon>
        <taxon>Plasmodium (Plasmodium)</taxon>
    </lineage>
</organism>
<sequence length="257" mass="29053">MMLNYLFYSSTPKYENKIEKKKKDDMSSLQSCIENASITLILVGSIVVAISLLMITFLADNLRSSNVYKLFCLTSGLWLVIIIAQVLTFLFSSTIFQNSTHLFLNDQTGSAAHKWNPLSTGLFLTNVVTFSCVSLLSFCGIFSYVVSTFSGTNGRILATTIFSFSLNLVFLALQFLYILLRIHKIKGIKFSKYVPLFLPGFSCMLESMATNVKHKMRQSLLDQKSKRGMHKKKLEDHVMHQDGNFAWGNCAKDAKFR</sequence>
<dbReference type="AlphaFoldDB" id="W7ATD1"/>
<dbReference type="Proteomes" id="UP000030640">
    <property type="component" value="Unassembled WGS sequence"/>
</dbReference>
<keyword evidence="1" id="KW-1133">Transmembrane helix</keyword>
<feature type="transmembrane region" description="Helical" evidence="1">
    <location>
        <begin position="123"/>
        <end position="145"/>
    </location>
</feature>
<evidence type="ECO:0000256" key="1">
    <source>
        <dbReference type="SAM" id="Phobius"/>
    </source>
</evidence>
<keyword evidence="3" id="KW-1185">Reference proteome</keyword>
<dbReference type="EMBL" id="KI965462">
    <property type="protein sequence ID" value="EUD68701.1"/>
    <property type="molecule type" value="Genomic_DNA"/>
</dbReference>
<name>W7ATD1_9APIC</name>
<accession>W7ATD1</accession>
<dbReference type="OrthoDB" id="375791at2759"/>
<keyword evidence="1" id="KW-0812">Transmembrane</keyword>
<evidence type="ECO:0000313" key="3">
    <source>
        <dbReference type="Proteomes" id="UP000030640"/>
    </source>
</evidence>
<dbReference type="GeneID" id="20036375"/>
<dbReference type="RefSeq" id="XP_008814931.1">
    <property type="nucleotide sequence ID" value="XM_008816709.1"/>
</dbReference>
<evidence type="ECO:0000313" key="2">
    <source>
        <dbReference type="EMBL" id="EUD68701.1"/>
    </source>
</evidence>